<dbReference type="PANTHER" id="PTHR45527:SF1">
    <property type="entry name" value="FATTY ACID SYNTHASE"/>
    <property type="match status" value="1"/>
</dbReference>
<evidence type="ECO:0000256" key="4">
    <source>
        <dbReference type="ARBA" id="ARBA00023268"/>
    </source>
</evidence>
<dbReference type="Pfam" id="PF00668">
    <property type="entry name" value="Condensation"/>
    <property type="match status" value="1"/>
</dbReference>
<dbReference type="EMBL" id="MU802093">
    <property type="protein sequence ID" value="KAJ3981813.1"/>
    <property type="molecule type" value="Genomic_DNA"/>
</dbReference>
<accession>A0AA38PTU0</accession>
<dbReference type="Gene3D" id="1.10.1200.10">
    <property type="entry name" value="ACP-like"/>
    <property type="match status" value="1"/>
</dbReference>
<dbReference type="GO" id="GO:0016874">
    <property type="term" value="F:ligase activity"/>
    <property type="evidence" value="ECO:0007669"/>
    <property type="project" value="UniProtKB-KW"/>
</dbReference>
<sequence>MAQESSTVNDRVRFDWRPSIVKAGIDPNHVEDVYFATPFQQGVLHTTTKSRPPGRFLIAFHTFILPPHADVSRLCAAWDILVGSASILRTGFCVSPNGVLAIVYKADASKPREIKWVEDVCDDLDQNGIQASKLNFVQNLAFDSYSGHVPLGVHVVGNPRIGYHVQFALHHSLFDGASMVILMKALNTLYREGFGGANARLSIPSFAAVADAIHMQRIPAMNTAAEYWRRFCNNLPNATWPYSSLISSHNDSPFCMETLFLYCAVPKQSRLNLPAFRSRTARAALAIAVMLHSNLNDIIFSETRSSRSLLPVHLQSAPGPCLAAQLVRLQCNPSTTLVDLLDEAGNTETERIAKECPMTFGQIIEAAGSTVSKKIRAFLTMHSATFRLTDEHVPGWKFMGSASYHETPLNINIFPPQNGACEIRLRYDSAISQHVDVPAFFDHFVSILGILGSLDHKSPASVDFVSVNDILKRLGAIDAPLTRHFGLGPQNIVEDRIQKSFPNVHEVFQENARSNPSAIALDFEASYTMTYGELDARSTVLAFELRQRGVGRDVMVPLLFDSSVEMIIAILGVMKAGGAYGNYILLFPLDSSAYVICCTVPLGVDHPRARLERVLSLTNAKLLLYGSGKHTARITDLEETFPGLQVALVALDQNLVITDISSDVLPSVDGSHLAYVLFTSGSTGGVGVEHHNLSALFRSGQADAATHPGMRKLLLSPYTFDISVGDIFSALTTGNTLVLVRRERMLSNLLFWLEKTCTTHLSITSTLARHLPTDGIPFLKYINFVGETVPIDVASRLSRTRNLRNTMGPTECVVSATEYIIPPHSTTASFGERVPIGRPIGSTNIYILRPSTYDLVAIGEVGEICIGGSQVSRGYVTDAALSEAKFVPDPFSNVAGARMFRSGDLGRWNRNKLLEHLGRMDRQIKLRGLRVETGEIETVVQNASEDISSVYVDMHEVEGEQVLIALMVLALDEAVEESDSRTVHVLDATRESVKVAVKKGKEACEKLLPVYMKPAVWHCISSLPRDSNGKLDHRVLQDLIRGLFKVTSSVKTNGINHKSPRIAASENEHTIISVLSQILARSPESIDLDTSFLALGGTSLQAMRITSLLQMHGIDVSISDCLDDCKTIAMIASQAPGHIDDHTTLLNDHRQNLKSKLYTQFCMAPTGWEEAINSFGLKVEDIEDVYPRTTAALDWVELALQHEGRSVISQYTHDLGVDIDPVRFERAWEQLCFIEPSLRTIFVRLQSSSESTKGNLTSVVLKGTAECVRHRGAVFELQRLADNDSVLNEESIILKEHHVELGIVPIRAWLLLDENNGKWSFVTSRHHVLHDVRTLGFQADALNLLYHQGPSALPTLSAKRELANSYGAWMYSQISGNEHEKFWRHYLERAQPSIWPEPKYVKVGYSKDLSNFQFCFGKWEGSVADIAKKLGVTKGAVLRGAWAVAIAEQQSRVRGLKKGEEPEELVTVFEPVEGRQGTTAWGFLNHMGITVVRVPASSSGEGDRELNRLVQTVKNAHTSFAEMLPWISTAHDYAQQILGPKVEAGHMFQTTILNILDMTHGDLRKDKKKKNVQATTQASLEGSQQLFDNSLLRSTLVGVYLPGGIELNVMSDSIAFISPYDTEVMRMEEVERFVQVQVEVLAKLGA</sequence>
<reference evidence="6" key="1">
    <citation type="submission" date="2022-08" db="EMBL/GenBank/DDBJ databases">
        <authorList>
            <consortium name="DOE Joint Genome Institute"/>
            <person name="Min B."/>
            <person name="Riley R."/>
            <person name="Sierra-Patev S."/>
            <person name="Naranjo-Ortiz M."/>
            <person name="Looney B."/>
            <person name="Konkel Z."/>
            <person name="Slot J.C."/>
            <person name="Sakamoto Y."/>
            <person name="Steenwyk J.L."/>
            <person name="Rokas A."/>
            <person name="Carro J."/>
            <person name="Camarero S."/>
            <person name="Ferreira P."/>
            <person name="Molpeceres G."/>
            <person name="Ruiz-Duenas F.J."/>
            <person name="Serrano A."/>
            <person name="Henrissat B."/>
            <person name="Drula E."/>
            <person name="Hughes K.W."/>
            <person name="Mata J.L."/>
            <person name="Ishikawa N.K."/>
            <person name="Vargas-Isla R."/>
            <person name="Ushijima S."/>
            <person name="Smith C.A."/>
            <person name="Ahrendt S."/>
            <person name="Andreopoulos W."/>
            <person name="He G."/>
            <person name="Labutti K."/>
            <person name="Lipzen A."/>
            <person name="Ng V."/>
            <person name="Sandor L."/>
            <person name="Barry K."/>
            <person name="Martinez A.T."/>
            <person name="Xiao Y."/>
            <person name="Gibbons J.G."/>
            <person name="Terashima K."/>
            <person name="Hibbett D.S."/>
            <person name="Grigoriev I.V."/>
        </authorList>
    </citation>
    <scope>NUCLEOTIDE SEQUENCE</scope>
    <source>
        <strain evidence="6">TFB7829</strain>
    </source>
</reference>
<gene>
    <name evidence="6" type="ORF">F5890DRAFT_1556461</name>
</gene>
<evidence type="ECO:0000313" key="6">
    <source>
        <dbReference type="EMBL" id="KAJ3981813.1"/>
    </source>
</evidence>
<dbReference type="InterPro" id="IPR001242">
    <property type="entry name" value="Condensation_dom"/>
</dbReference>
<proteinExistence type="predicted"/>
<dbReference type="SUPFAM" id="SSF47336">
    <property type="entry name" value="ACP-like"/>
    <property type="match status" value="1"/>
</dbReference>
<keyword evidence="4" id="KW-0511">Multifunctional enzyme</keyword>
<name>A0AA38PTU0_9AGAR</name>
<dbReference type="InterPro" id="IPR036736">
    <property type="entry name" value="ACP-like_sf"/>
</dbReference>
<evidence type="ECO:0000256" key="2">
    <source>
        <dbReference type="ARBA" id="ARBA00022553"/>
    </source>
</evidence>
<dbReference type="GO" id="GO:0044550">
    <property type="term" value="P:secondary metabolite biosynthetic process"/>
    <property type="evidence" value="ECO:0007669"/>
    <property type="project" value="TreeGrafter"/>
</dbReference>
<feature type="domain" description="Carrier" evidence="5">
    <location>
        <begin position="1062"/>
        <end position="1139"/>
    </location>
</feature>
<dbReference type="InterPro" id="IPR023213">
    <property type="entry name" value="CAT-like_dom_sf"/>
</dbReference>
<comment type="caution">
    <text evidence="6">The sequence shown here is derived from an EMBL/GenBank/DDBJ whole genome shotgun (WGS) entry which is preliminary data.</text>
</comment>
<dbReference type="InterPro" id="IPR009081">
    <property type="entry name" value="PP-bd_ACP"/>
</dbReference>
<protein>
    <submittedName>
        <fullName evidence="6">Nonribosomal peptide synthetase</fullName>
    </submittedName>
</protein>
<keyword evidence="2" id="KW-0597">Phosphoprotein</keyword>
<dbReference type="GO" id="GO:0043041">
    <property type="term" value="P:amino acid activation for nonribosomal peptide biosynthetic process"/>
    <property type="evidence" value="ECO:0007669"/>
    <property type="project" value="TreeGrafter"/>
</dbReference>
<dbReference type="InterPro" id="IPR042099">
    <property type="entry name" value="ANL_N_sf"/>
</dbReference>
<dbReference type="Gene3D" id="3.30.559.10">
    <property type="entry name" value="Chloramphenicol acetyltransferase-like domain"/>
    <property type="match status" value="2"/>
</dbReference>
<dbReference type="InterPro" id="IPR045851">
    <property type="entry name" value="AMP-bd_C_sf"/>
</dbReference>
<dbReference type="Pfam" id="PF00501">
    <property type="entry name" value="AMP-binding"/>
    <property type="match status" value="1"/>
</dbReference>
<dbReference type="InterPro" id="IPR000873">
    <property type="entry name" value="AMP-dep_synth/lig_dom"/>
</dbReference>
<dbReference type="SUPFAM" id="SSF56801">
    <property type="entry name" value="Acetyl-CoA synthetase-like"/>
    <property type="match status" value="1"/>
</dbReference>
<dbReference type="PROSITE" id="PS50075">
    <property type="entry name" value="CARRIER"/>
    <property type="match status" value="1"/>
</dbReference>
<keyword evidence="1" id="KW-0596">Phosphopantetheine</keyword>
<dbReference type="Gene3D" id="3.30.300.30">
    <property type="match status" value="1"/>
</dbReference>
<dbReference type="Proteomes" id="UP001163850">
    <property type="component" value="Unassembled WGS sequence"/>
</dbReference>
<dbReference type="SUPFAM" id="SSF52777">
    <property type="entry name" value="CoA-dependent acyltransferases"/>
    <property type="match status" value="4"/>
</dbReference>
<dbReference type="Gene3D" id="3.40.50.12780">
    <property type="entry name" value="N-terminal domain of ligase-like"/>
    <property type="match status" value="1"/>
</dbReference>
<dbReference type="PANTHER" id="PTHR45527">
    <property type="entry name" value="NONRIBOSOMAL PEPTIDE SYNTHETASE"/>
    <property type="match status" value="1"/>
</dbReference>
<keyword evidence="3" id="KW-0436">Ligase</keyword>
<evidence type="ECO:0000259" key="5">
    <source>
        <dbReference type="PROSITE" id="PS50075"/>
    </source>
</evidence>
<dbReference type="CDD" id="cd05930">
    <property type="entry name" value="A_NRPS"/>
    <property type="match status" value="1"/>
</dbReference>
<dbReference type="Gene3D" id="3.30.559.30">
    <property type="entry name" value="Nonribosomal peptide synthetase, condensation domain"/>
    <property type="match status" value="2"/>
</dbReference>
<dbReference type="Pfam" id="PF00550">
    <property type="entry name" value="PP-binding"/>
    <property type="match status" value="1"/>
</dbReference>
<evidence type="ECO:0000256" key="1">
    <source>
        <dbReference type="ARBA" id="ARBA00022450"/>
    </source>
</evidence>
<organism evidence="6 7">
    <name type="scientific">Lentinula detonsa</name>
    <dbReference type="NCBI Taxonomy" id="2804962"/>
    <lineage>
        <taxon>Eukaryota</taxon>
        <taxon>Fungi</taxon>
        <taxon>Dikarya</taxon>
        <taxon>Basidiomycota</taxon>
        <taxon>Agaricomycotina</taxon>
        <taxon>Agaricomycetes</taxon>
        <taxon>Agaricomycetidae</taxon>
        <taxon>Agaricales</taxon>
        <taxon>Marasmiineae</taxon>
        <taxon>Omphalotaceae</taxon>
        <taxon>Lentinula</taxon>
    </lineage>
</organism>
<evidence type="ECO:0000313" key="7">
    <source>
        <dbReference type="Proteomes" id="UP001163850"/>
    </source>
</evidence>
<evidence type="ECO:0000256" key="3">
    <source>
        <dbReference type="ARBA" id="ARBA00022598"/>
    </source>
</evidence>
<dbReference type="GO" id="GO:0031177">
    <property type="term" value="F:phosphopantetheine binding"/>
    <property type="evidence" value="ECO:0007669"/>
    <property type="project" value="TreeGrafter"/>
</dbReference>
<dbReference type="GO" id="GO:0005737">
    <property type="term" value="C:cytoplasm"/>
    <property type="evidence" value="ECO:0007669"/>
    <property type="project" value="TreeGrafter"/>
</dbReference>